<dbReference type="Pfam" id="PF05036">
    <property type="entry name" value="SPOR"/>
    <property type="match status" value="1"/>
</dbReference>
<dbReference type="OrthoDB" id="7843142at2"/>
<dbReference type="EMBL" id="FTMK01000006">
    <property type="protein sequence ID" value="SIQ32680.1"/>
    <property type="molecule type" value="Genomic_DNA"/>
</dbReference>
<gene>
    <name evidence="4" type="ORF">SAMN05421641_10698</name>
</gene>
<dbReference type="InterPro" id="IPR007730">
    <property type="entry name" value="SPOR-like_dom"/>
</dbReference>
<evidence type="ECO:0000256" key="1">
    <source>
        <dbReference type="SAM" id="MobiDB-lite"/>
    </source>
</evidence>
<dbReference type="GO" id="GO:0042834">
    <property type="term" value="F:peptidoglycan binding"/>
    <property type="evidence" value="ECO:0007669"/>
    <property type="project" value="InterPro"/>
</dbReference>
<dbReference type="PROSITE" id="PS51724">
    <property type="entry name" value="SPOR"/>
    <property type="match status" value="1"/>
</dbReference>
<organism evidence="4 5">
    <name type="scientific">Paracoccus thiocyanatus</name>
    <dbReference type="NCBI Taxonomy" id="34006"/>
    <lineage>
        <taxon>Bacteria</taxon>
        <taxon>Pseudomonadati</taxon>
        <taxon>Pseudomonadota</taxon>
        <taxon>Alphaproteobacteria</taxon>
        <taxon>Rhodobacterales</taxon>
        <taxon>Paracoccaceae</taxon>
        <taxon>Paracoccus</taxon>
    </lineage>
</organism>
<protein>
    <submittedName>
        <fullName evidence="4">Sporulation related domain-containing protein</fullName>
    </submittedName>
</protein>
<dbReference type="Gene3D" id="3.30.70.1070">
    <property type="entry name" value="Sporulation related repeat"/>
    <property type="match status" value="1"/>
</dbReference>
<reference evidence="4 5" key="1">
    <citation type="submission" date="2017-01" db="EMBL/GenBank/DDBJ databases">
        <authorList>
            <person name="Varghese N."/>
            <person name="Submissions S."/>
        </authorList>
    </citation>
    <scope>NUCLEOTIDE SEQUENCE [LARGE SCALE GENOMIC DNA]</scope>
    <source>
        <strain evidence="4 5">ATCC 700171</strain>
    </source>
</reference>
<evidence type="ECO:0000313" key="4">
    <source>
        <dbReference type="EMBL" id="SIQ32680.1"/>
    </source>
</evidence>
<dbReference type="InterPro" id="IPR036680">
    <property type="entry name" value="SPOR-like_sf"/>
</dbReference>
<evidence type="ECO:0000256" key="2">
    <source>
        <dbReference type="SAM" id="SignalP"/>
    </source>
</evidence>
<feature type="compositionally biased region" description="Low complexity" evidence="1">
    <location>
        <begin position="236"/>
        <end position="270"/>
    </location>
</feature>
<proteinExistence type="predicted"/>
<dbReference type="AlphaFoldDB" id="A0A1N6RUX3"/>
<feature type="domain" description="SPOR" evidence="3">
    <location>
        <begin position="281"/>
        <end position="358"/>
    </location>
</feature>
<name>A0A1N6RUX3_9RHOB</name>
<dbReference type="SUPFAM" id="SSF110997">
    <property type="entry name" value="Sporulation related repeat"/>
    <property type="match status" value="1"/>
</dbReference>
<accession>A0A1N6RUX3</accession>
<feature type="region of interest" description="Disordered" evidence="1">
    <location>
        <begin position="205"/>
        <end position="283"/>
    </location>
</feature>
<keyword evidence="2" id="KW-0732">Signal</keyword>
<evidence type="ECO:0000259" key="3">
    <source>
        <dbReference type="PROSITE" id="PS51724"/>
    </source>
</evidence>
<feature type="signal peptide" evidence="2">
    <location>
        <begin position="1"/>
        <end position="18"/>
    </location>
</feature>
<dbReference type="Proteomes" id="UP000323956">
    <property type="component" value="Unassembled WGS sequence"/>
</dbReference>
<evidence type="ECO:0000313" key="5">
    <source>
        <dbReference type="Proteomes" id="UP000323956"/>
    </source>
</evidence>
<sequence length="358" mass="37882">MRAILWLMLALLPGLALAQVPRPAEEPPANFTSRQYIDSRGCVFLRDDAGGWMARLARDGTPICGYPPTLSARGLDGKPRLRALDPDAGRSSAELLEEALTRQVVPNLRPGELASDPRPMEQLPDLGPEPDSTAPLDALRATLAAVPALRQSMGGTLHPNRRLCELLGYDHAGGVPGLDDPTQGYCASLPDSALSRLSFMRPIGSISPVPKDTTADARPDQPADQPAVAGDMEMSDQAAQTPATSPAADQPQRKSPAPAAPARPAVGRASPDPPPPARPGLIPAGARYVQIGSFADARNAERAAARVAAMGYPVLRGKDRIGGREVEFLMAGPFADRESIVRALDGIRKAGFRDAFPR</sequence>
<dbReference type="RefSeq" id="WP_149765133.1">
    <property type="nucleotide sequence ID" value="NZ_FTMK01000006.1"/>
</dbReference>
<feature type="region of interest" description="Disordered" evidence="1">
    <location>
        <begin position="109"/>
        <end position="131"/>
    </location>
</feature>
<feature type="chain" id="PRO_5013088439" evidence="2">
    <location>
        <begin position="19"/>
        <end position="358"/>
    </location>
</feature>